<organism evidence="2 3">
    <name type="scientific">Acidimangrovimonas pyrenivorans</name>
    <dbReference type="NCBI Taxonomy" id="2030798"/>
    <lineage>
        <taxon>Bacteria</taxon>
        <taxon>Pseudomonadati</taxon>
        <taxon>Pseudomonadota</taxon>
        <taxon>Alphaproteobacteria</taxon>
        <taxon>Rhodobacterales</taxon>
        <taxon>Paracoccaceae</taxon>
        <taxon>Acidimangrovimonas</taxon>
    </lineage>
</organism>
<evidence type="ECO:0000313" key="3">
    <source>
        <dbReference type="Proteomes" id="UP001595443"/>
    </source>
</evidence>
<feature type="coiled-coil region" evidence="1">
    <location>
        <begin position="31"/>
        <end position="86"/>
    </location>
</feature>
<reference evidence="3" key="1">
    <citation type="journal article" date="2019" name="Int. J. Syst. Evol. Microbiol.">
        <title>The Global Catalogue of Microorganisms (GCM) 10K type strain sequencing project: providing services to taxonomists for standard genome sequencing and annotation.</title>
        <authorList>
            <consortium name="The Broad Institute Genomics Platform"/>
            <consortium name="The Broad Institute Genome Sequencing Center for Infectious Disease"/>
            <person name="Wu L."/>
            <person name="Ma J."/>
        </authorList>
    </citation>
    <scope>NUCLEOTIDE SEQUENCE [LARGE SCALE GENOMIC DNA]</scope>
    <source>
        <strain evidence="3">KCTC 62192</strain>
    </source>
</reference>
<dbReference type="RefSeq" id="WP_377835498.1">
    <property type="nucleotide sequence ID" value="NZ_JBHRSK010000022.1"/>
</dbReference>
<dbReference type="EMBL" id="JBHRSK010000022">
    <property type="protein sequence ID" value="MFC2970484.1"/>
    <property type="molecule type" value="Genomic_DNA"/>
</dbReference>
<evidence type="ECO:0000256" key="1">
    <source>
        <dbReference type="SAM" id="Coils"/>
    </source>
</evidence>
<sequence>MIGRLQQAVLLVALAATIALGAWGWWQGHRLASARDQIAALRLSLAAEKAARAQAEQSAAVHRAYLTRAEADAASLRATLTDLQSMEGRDAPLDPVLAATAQRLYGQH</sequence>
<accession>A0ABV7ALZ3</accession>
<dbReference type="Proteomes" id="UP001595443">
    <property type="component" value="Unassembled WGS sequence"/>
</dbReference>
<name>A0ABV7ALZ3_9RHOB</name>
<proteinExistence type="predicted"/>
<comment type="caution">
    <text evidence="2">The sequence shown here is derived from an EMBL/GenBank/DDBJ whole genome shotgun (WGS) entry which is preliminary data.</text>
</comment>
<keyword evidence="3" id="KW-1185">Reference proteome</keyword>
<protein>
    <submittedName>
        <fullName evidence="2">Uncharacterized protein</fullName>
    </submittedName>
</protein>
<evidence type="ECO:0000313" key="2">
    <source>
        <dbReference type="EMBL" id="MFC2970484.1"/>
    </source>
</evidence>
<keyword evidence="1" id="KW-0175">Coiled coil</keyword>
<gene>
    <name evidence="2" type="ORF">ACFOES_20490</name>
</gene>